<gene>
    <name evidence="1" type="primary">orf34b</name>
</gene>
<dbReference type="RefSeq" id="YP_009396344.1">
    <property type="nucleotide sequence ID" value="NC_035282.1"/>
</dbReference>
<proteinExistence type="predicted"/>
<accession>A0A1Z1MHH2</accession>
<dbReference type="GeneID" id="33358524"/>
<name>A0A1Z1MHH2_9FLOR</name>
<evidence type="ECO:0000313" key="1">
    <source>
        <dbReference type="EMBL" id="ARW65530.1"/>
    </source>
</evidence>
<organism evidence="1">
    <name type="scientific">Polysiphonia scopulorum</name>
    <dbReference type="NCBI Taxonomy" id="257860"/>
    <lineage>
        <taxon>Eukaryota</taxon>
        <taxon>Rhodophyta</taxon>
        <taxon>Florideophyceae</taxon>
        <taxon>Rhodymeniophycidae</taxon>
        <taxon>Ceramiales</taxon>
        <taxon>Rhodomelaceae</taxon>
        <taxon>Polysiphonioideae</taxon>
        <taxon>Polysiphonia</taxon>
    </lineage>
</organism>
<keyword evidence="1" id="KW-0150">Chloroplast</keyword>
<dbReference type="AlphaFoldDB" id="A0A1Z1MHH2"/>
<keyword evidence="1" id="KW-0934">Plastid</keyword>
<geneLocation type="chloroplast" evidence="1"/>
<sequence length="34" mass="4214">MIILLFLKILISHIYYIKLLYDLIEILTFCWKLN</sequence>
<dbReference type="EMBL" id="MF101438">
    <property type="protein sequence ID" value="ARW65530.1"/>
    <property type="molecule type" value="Genomic_DNA"/>
</dbReference>
<reference evidence="1" key="1">
    <citation type="journal article" date="2017" name="J. Phycol.">
        <title>Analysis of chloroplast genomes and a supermatrix inform reclassification of the Rhodomelaceae (Rhodophyta).</title>
        <authorList>
            <person name="Diaz-Tapia P."/>
            <person name="Maggs C.A."/>
            <person name="West J.A."/>
            <person name="Verbruggen H."/>
        </authorList>
    </citation>
    <scope>NUCLEOTIDE SEQUENCE</scope>
    <source>
        <strain evidence="1">PD899</strain>
    </source>
</reference>
<protein>
    <submittedName>
        <fullName evidence="1">Uncharacterized protein</fullName>
    </submittedName>
</protein>